<dbReference type="Gene3D" id="2.160.20.10">
    <property type="entry name" value="Single-stranded right-handed beta-helix, Pectin lyase-like"/>
    <property type="match status" value="5"/>
</dbReference>
<gene>
    <name evidence="8" type="ORF">SLS58_008710</name>
</gene>
<comment type="caution">
    <text evidence="8">The sequence shown here is derived from an EMBL/GenBank/DDBJ whole genome shotgun (WGS) entry which is preliminary data.</text>
</comment>
<dbReference type="EMBL" id="JAKEKT020000076">
    <property type="protein sequence ID" value="KAL1638678.1"/>
    <property type="molecule type" value="Genomic_DNA"/>
</dbReference>
<keyword evidence="5" id="KW-0063">Aspartyl esterase</keyword>
<evidence type="ECO:0000256" key="2">
    <source>
        <dbReference type="ARBA" id="ARBA00008891"/>
    </source>
</evidence>
<proteinExistence type="inferred from homology"/>
<dbReference type="InterPro" id="IPR012334">
    <property type="entry name" value="Pectin_lyas_fold"/>
</dbReference>
<name>A0ABR3TGK1_9PEZI</name>
<sequence>MDNMTPPIAQPDERRPLEMLYLDLVARSSPSSVAAALCLRFVATASSVITVATDGSGQFTAISPALSYAQNSGIPTVSVKAGTYTDSVIVQATAAVTIIGESSSSSDYSQNKVVISNAGTPLSWNTAASQGTTWKNINFITSNTASTAAAVSLSGPKNAFYNCQFVSAGDLGISSSTGTTFVYNSYIEARSKLIYNTPNMYIYGSTLTPTASNALVVFNKGVTSGTVVSSNSTVVLDSCTVAPKSGVTVTGISLAAANGGGSVVVYRNSALSSFILSTGVHVDSKTQTALNFYGEFGNTGAGSYSSNSAARASYVNSLSVDQVSQFSVGKVFAGAPASVATANTNWIDSSVISIVQDSDSSQVATASSASVVSSTASSSSSITTSVSSSSSSVLLSSSVSASSSSITSASSTSASVSDSSSLSSSATPASSTSVSSSDSTISTSDSTSSTSVTGSSTSSGVSTSVGTASSTTVASTSASGCTLPSSVPTTARVVGPTGSCANYTSIADAVKDLSTDTSKTEYVYILAGTYTEQITFTRVGPTVFRGETSSELDQSSNKVTLRSSAGVLSSSGGSSGTAPFQATQYYSKSISFYNINFENAYTATTGYNAVALSSKALKAYYYNCGITSSQGALLLNYGAHFFAGCKITGTTDVVWGQGGAYFYNSKIVSTGTTTGQSLSAQSYQSQYNPSEFVFDTCTFVPKDSSVPKASTYLGRDYTTSARVAVVNSYLDAHIAPVGWLIASKTTNVTFVEASNSGPGASAASRVSQIVTDTSAYTANNVLGSLSIDTAAVAPVAAFPDSVYGSAISSSSVLSSTPSALANSTATASVSVSASSTSATATATNTLIVSTAPASGEYSNVTSAIAALPNDGKEYTIYIRAGTYQEQFSITRNGKVTLRGETTFANDFSQNQVTIQFSYGVLTSAGQNELTPVINAKKNDGSGLALYNINFINTYPQTRNTAALAADFYGANMAAYGCKFVGYQDTLLANKGTQVFSNTYIEGSIDFIWGFSTAYFHQCYIASNTAGGYISAMSRASASATGGYVFDSCYVTYTSAYGSTFGTSYLGRPYSSYSIAVYMNSFIDKHISSAGWAVWQTNNPQTDNVLFGEFNNTGPGSWSSSRASFATNLTESQAAAYKLSSWIGSTSWLDMDAYNYAPSYDVSSAAASTTTPSASASSTVPSATATWAHPSSGATPPAGAVLVSVGGSVNGSYSNLTSALAALPSDSSTQIIFMYPGTYNEQPPAVNRPGPVQIIGAQDGNPGQSYKTNKVILTQSHGLSVSPLPTGHSDAETATFSTTSNKIAMYNIDIINSDNLDGSLSSYVTLAGSIYGSRIAFYGCSFIGWQDTLLTGSTNGYQYYESCYIDGAIDFIWGYSKAYFKGCTIGAKRQKSAITAHSRASSSAVGGYIFDQCLFTAASTATVDLTQSVYLGRPYSKYALVVVKNSYLDNTIQPAGWKIWSATDPRTDFVTFAEFNNTGPGNWENNAAARTAFGYCTLLTSDTYSLSAVMDSPSEWIDMTYWDSITTPTVAASTTGNTTTTVNGTSVYDGTTPPAGALIVSKTAIEGVTTYDSIQSALNALPTSSSKTGTIFIYPGVYSEQLVLSKSGTTVFIGYSNSTDDYAQNQVTVDFNKGINTQADASNSDSATVYATGNYFQAYNINFKNSFGTMDDYASLGFGVKSSKYASLYGCQVWGNQDSLLINGYLFAFKSLIVGNIDMIWGSGAGYFLNSTISPNTDDVSLTASKRAANTTAAGFVFDQCTVKPAPGTGPFTEISLGRPWNNLARVAYIETYLDSSVEAAGWSQWSKSTPQTDGVTFAEYANYGPGARTSGRASFSTQLSAADAAQFQLANFFAVTSWINFTRIDVQPFVASEVVVPTSVVSSSVLPSSTIVSTPISSSTRIPSTVFITKVTTDKETLFTTITAADSTVTSTQTITLNNGATITPDPVYKTSTVKSTTTVVETVSQPAVTQTSTVVISSDVGTTITPAPVTITTVLKQTTTILSTTTKAPSTITVKSTTTSTSLATKTLDPVTSTLSLGSTVSVTSTATPKAATVTSTRTVTSGSGGATTKTTKATTTYVTVTSVKTTTKKSTTTLSCIPTDALRKRSYPVAPLAPRAAVPDITSTILSTLTTYIKTSTATANAPSTATSVVAVTKTAGTTTTLKPATVTISSVALATKTGTLTVTGATSVTTVTSTKLSGKATTLKAATTSVTVTSLAATRTAVVTVSAGNAVTETSVATEVRKGSTTLPASTVVKTVARDVTRTVVSTAAGATSTVVKTAVVTVGPSETVVVRGTVVRTTTAKVTSTVVSVVSRTAKGAVGACTAA</sequence>
<feature type="region of interest" description="Disordered" evidence="6">
    <location>
        <begin position="409"/>
        <end position="467"/>
    </location>
</feature>
<keyword evidence="9" id="KW-1185">Reference proteome</keyword>
<protein>
    <recommendedName>
        <fullName evidence="3">pectinesterase</fullName>
        <ecNumber evidence="3">3.1.1.11</ecNumber>
    </recommendedName>
</protein>
<comment type="pathway">
    <text evidence="1">Glycan metabolism; pectin degradation; 2-dehydro-3-deoxy-D-gluconate from pectin: step 1/5.</text>
</comment>
<evidence type="ECO:0000256" key="6">
    <source>
        <dbReference type="SAM" id="MobiDB-lite"/>
    </source>
</evidence>
<feature type="domain" description="Pectinesterase catalytic" evidence="7">
    <location>
        <begin position="1204"/>
        <end position="1483"/>
    </location>
</feature>
<evidence type="ECO:0000256" key="3">
    <source>
        <dbReference type="ARBA" id="ARBA00013229"/>
    </source>
</evidence>
<evidence type="ECO:0000256" key="5">
    <source>
        <dbReference type="ARBA" id="ARBA00023085"/>
    </source>
</evidence>
<dbReference type="PANTHER" id="PTHR31321">
    <property type="entry name" value="ACYL-COA THIOESTER HYDROLASE YBHC-RELATED"/>
    <property type="match status" value="1"/>
</dbReference>
<reference evidence="8 9" key="1">
    <citation type="journal article" date="2023" name="Plant Dis.">
        <title>First Report of Diplodia intermedia Causing Canker and Dieback Diseases on Apple Trees in Canada.</title>
        <authorList>
            <person name="Ellouze W."/>
            <person name="Ilyukhin E."/>
            <person name="Sulman M."/>
            <person name="Ali S."/>
        </authorList>
    </citation>
    <scope>NUCLEOTIDE SEQUENCE [LARGE SCALE GENOMIC DNA]</scope>
    <source>
        <strain evidence="8 9">M45-28</strain>
    </source>
</reference>
<feature type="domain" description="Pectinesterase catalytic" evidence="7">
    <location>
        <begin position="49"/>
        <end position="332"/>
    </location>
</feature>
<evidence type="ECO:0000313" key="8">
    <source>
        <dbReference type="EMBL" id="KAL1638678.1"/>
    </source>
</evidence>
<feature type="domain" description="Pectinesterase catalytic" evidence="7">
    <location>
        <begin position="1563"/>
        <end position="1853"/>
    </location>
</feature>
<feature type="domain" description="Pectinesterase catalytic" evidence="7">
    <location>
        <begin position="493"/>
        <end position="767"/>
    </location>
</feature>
<dbReference type="Pfam" id="PF01095">
    <property type="entry name" value="Pectinesterase"/>
    <property type="match status" value="5"/>
</dbReference>
<evidence type="ECO:0000313" key="9">
    <source>
        <dbReference type="Proteomes" id="UP001521184"/>
    </source>
</evidence>
<dbReference type="Proteomes" id="UP001521184">
    <property type="component" value="Unassembled WGS sequence"/>
</dbReference>
<feature type="domain" description="Pectinesterase catalytic" evidence="7">
    <location>
        <begin position="849"/>
        <end position="1142"/>
    </location>
</feature>
<evidence type="ECO:0000259" key="7">
    <source>
        <dbReference type="Pfam" id="PF01095"/>
    </source>
</evidence>
<dbReference type="SUPFAM" id="SSF51126">
    <property type="entry name" value="Pectin lyase-like"/>
    <property type="match status" value="5"/>
</dbReference>
<dbReference type="PANTHER" id="PTHR31321:SF58">
    <property type="entry name" value="METHYLESTERASE, PUTATIVE-RELATED"/>
    <property type="match status" value="1"/>
</dbReference>
<accession>A0ABR3TGK1</accession>
<evidence type="ECO:0000256" key="1">
    <source>
        <dbReference type="ARBA" id="ARBA00005184"/>
    </source>
</evidence>
<keyword evidence="4" id="KW-0378">Hydrolase</keyword>
<organism evidence="8 9">
    <name type="scientific">Diplodia intermedia</name>
    <dbReference type="NCBI Taxonomy" id="856260"/>
    <lineage>
        <taxon>Eukaryota</taxon>
        <taxon>Fungi</taxon>
        <taxon>Dikarya</taxon>
        <taxon>Ascomycota</taxon>
        <taxon>Pezizomycotina</taxon>
        <taxon>Dothideomycetes</taxon>
        <taxon>Dothideomycetes incertae sedis</taxon>
        <taxon>Botryosphaeriales</taxon>
        <taxon>Botryosphaeriaceae</taxon>
        <taxon>Diplodia</taxon>
    </lineage>
</organism>
<dbReference type="InterPro" id="IPR011050">
    <property type="entry name" value="Pectin_lyase_fold/virulence"/>
</dbReference>
<dbReference type="EC" id="3.1.1.11" evidence="3"/>
<comment type="similarity">
    <text evidence="2">Belongs to the pectinesterase family.</text>
</comment>
<evidence type="ECO:0000256" key="4">
    <source>
        <dbReference type="ARBA" id="ARBA00022801"/>
    </source>
</evidence>
<dbReference type="InterPro" id="IPR000070">
    <property type="entry name" value="Pectinesterase_cat"/>
</dbReference>